<keyword evidence="2" id="KW-1185">Reference proteome</keyword>
<gene>
    <name evidence="1" type="ORF">CTI12_AA501410</name>
</gene>
<dbReference type="PANTHER" id="PTHR46481:SF8">
    <property type="entry name" value="ZINC FINGER BED DOMAIN-CONTAINING PROTEIN RICESLEEPER 1-LIKE"/>
    <property type="match status" value="1"/>
</dbReference>
<comment type="caution">
    <text evidence="1">The sequence shown here is derived from an EMBL/GenBank/DDBJ whole genome shotgun (WGS) entry which is preliminary data.</text>
</comment>
<reference evidence="1 2" key="1">
    <citation type="journal article" date="2018" name="Mol. Plant">
        <title>The genome of Artemisia annua provides insight into the evolution of Asteraceae family and artemisinin biosynthesis.</title>
        <authorList>
            <person name="Shen Q."/>
            <person name="Zhang L."/>
            <person name="Liao Z."/>
            <person name="Wang S."/>
            <person name="Yan T."/>
            <person name="Shi P."/>
            <person name="Liu M."/>
            <person name="Fu X."/>
            <person name="Pan Q."/>
            <person name="Wang Y."/>
            <person name="Lv Z."/>
            <person name="Lu X."/>
            <person name="Zhang F."/>
            <person name="Jiang W."/>
            <person name="Ma Y."/>
            <person name="Chen M."/>
            <person name="Hao X."/>
            <person name="Li L."/>
            <person name="Tang Y."/>
            <person name="Lv G."/>
            <person name="Zhou Y."/>
            <person name="Sun X."/>
            <person name="Brodelius P.E."/>
            <person name="Rose J.K.C."/>
            <person name="Tang K."/>
        </authorList>
    </citation>
    <scope>NUCLEOTIDE SEQUENCE [LARGE SCALE GENOMIC DNA]</scope>
    <source>
        <strain evidence="2">cv. Huhao1</strain>
        <tissue evidence="1">Leaf</tissue>
    </source>
</reference>
<sequence length="190" mass="21780">MPKRILNFYLVSSHSGDIIGEYIEKSLLDWGCDKVLTITMDNASSNDTCMRLVEKEGLKEVDECVIRIRSAVKYVRSSPASLLRFKAYVEKVKIDSKSLVCLNVETRWNSTYLLLESAIKFQAAFDMLEEQDSKYRTKLLSSKGMPTDEDWDYARCLLPFLRGFYIATLHISGSLYVTNITSMKFLALEQ</sequence>
<dbReference type="Proteomes" id="UP000245207">
    <property type="component" value="Unassembled WGS sequence"/>
</dbReference>
<dbReference type="STRING" id="35608.A0A2U1KKR0"/>
<dbReference type="OrthoDB" id="1741548at2759"/>
<dbReference type="PANTHER" id="PTHR46481">
    <property type="entry name" value="ZINC FINGER BED DOMAIN-CONTAINING PROTEIN 4"/>
    <property type="match status" value="1"/>
</dbReference>
<dbReference type="EMBL" id="PKPP01016910">
    <property type="protein sequence ID" value="PWA37339.1"/>
    <property type="molecule type" value="Genomic_DNA"/>
</dbReference>
<proteinExistence type="predicted"/>
<protein>
    <submittedName>
        <fullName evidence="1">Zinc finger BED domain-containing protein RICESLEEPER 2</fullName>
    </submittedName>
</protein>
<evidence type="ECO:0000313" key="1">
    <source>
        <dbReference type="EMBL" id="PWA37339.1"/>
    </source>
</evidence>
<dbReference type="InterPro" id="IPR052035">
    <property type="entry name" value="ZnF_BED_domain_contain"/>
</dbReference>
<dbReference type="InterPro" id="IPR012337">
    <property type="entry name" value="RNaseH-like_sf"/>
</dbReference>
<dbReference type="AlphaFoldDB" id="A0A2U1KKR0"/>
<name>A0A2U1KKR0_ARTAN</name>
<accession>A0A2U1KKR0</accession>
<evidence type="ECO:0000313" key="2">
    <source>
        <dbReference type="Proteomes" id="UP000245207"/>
    </source>
</evidence>
<organism evidence="1 2">
    <name type="scientific">Artemisia annua</name>
    <name type="common">Sweet wormwood</name>
    <dbReference type="NCBI Taxonomy" id="35608"/>
    <lineage>
        <taxon>Eukaryota</taxon>
        <taxon>Viridiplantae</taxon>
        <taxon>Streptophyta</taxon>
        <taxon>Embryophyta</taxon>
        <taxon>Tracheophyta</taxon>
        <taxon>Spermatophyta</taxon>
        <taxon>Magnoliopsida</taxon>
        <taxon>eudicotyledons</taxon>
        <taxon>Gunneridae</taxon>
        <taxon>Pentapetalae</taxon>
        <taxon>asterids</taxon>
        <taxon>campanulids</taxon>
        <taxon>Asterales</taxon>
        <taxon>Asteraceae</taxon>
        <taxon>Asteroideae</taxon>
        <taxon>Anthemideae</taxon>
        <taxon>Artemisiinae</taxon>
        <taxon>Artemisia</taxon>
    </lineage>
</organism>
<dbReference type="SUPFAM" id="SSF53098">
    <property type="entry name" value="Ribonuclease H-like"/>
    <property type="match status" value="1"/>
</dbReference>